<protein>
    <submittedName>
        <fullName evidence="1">Uncharacterized protein</fullName>
    </submittedName>
</protein>
<proteinExistence type="predicted"/>
<dbReference type="AlphaFoldDB" id="A0A5C4RJ32"/>
<comment type="caution">
    <text evidence="1">The sequence shown here is derived from an EMBL/GenBank/DDBJ whole genome shotgun (WGS) entry which is preliminary data.</text>
</comment>
<organism evidence="1 2">
    <name type="scientific">Photorhabdus luminescens subsp. sonorensis</name>
    <dbReference type="NCBI Taxonomy" id="1173677"/>
    <lineage>
        <taxon>Bacteria</taxon>
        <taxon>Pseudomonadati</taxon>
        <taxon>Pseudomonadota</taxon>
        <taxon>Gammaproteobacteria</taxon>
        <taxon>Enterobacterales</taxon>
        <taxon>Morganellaceae</taxon>
        <taxon>Photorhabdus</taxon>
    </lineage>
</organism>
<sequence>MKLISTFPIETKAVDYFGIQLTVLRLIECLATDSDGFIYAYRETPNLNDGVWLASKFSTFCMPVARVDLEDIDWKETLVEI</sequence>
<gene>
    <name evidence="1" type="ORF">EP164_09650</name>
</gene>
<name>A0A5C4RJ32_PHOLU</name>
<dbReference type="Proteomes" id="UP000307592">
    <property type="component" value="Unassembled WGS sequence"/>
</dbReference>
<dbReference type="RefSeq" id="WP_139655504.1">
    <property type="nucleotide sequence ID" value="NZ_CAWOQH010000024.1"/>
</dbReference>
<evidence type="ECO:0000313" key="1">
    <source>
        <dbReference type="EMBL" id="TNH43799.1"/>
    </source>
</evidence>
<accession>A0A5C4RJ32</accession>
<dbReference type="EMBL" id="SBIJ01000012">
    <property type="protein sequence ID" value="TNH43799.1"/>
    <property type="molecule type" value="Genomic_DNA"/>
</dbReference>
<evidence type="ECO:0000313" key="2">
    <source>
        <dbReference type="Proteomes" id="UP000307592"/>
    </source>
</evidence>
<reference evidence="1 2" key="1">
    <citation type="submission" date="2019-01" db="EMBL/GenBank/DDBJ databases">
        <title>Draft genome assembly of Photorhabdus luminescens subsp. sonorensis Caborca.</title>
        <authorList>
            <person name="Duong D.A."/>
            <person name="Espinosa-Artiles P."/>
            <person name="Orozco R.A."/>
            <person name="Molnar I."/>
            <person name="Stock P."/>
        </authorList>
    </citation>
    <scope>NUCLEOTIDE SEQUENCE [LARGE SCALE GENOMIC DNA]</scope>
    <source>
        <strain evidence="1 2">Caborca</strain>
    </source>
</reference>